<organism evidence="1 2">
    <name type="scientific">Vermiconidia calcicola</name>
    <dbReference type="NCBI Taxonomy" id="1690605"/>
    <lineage>
        <taxon>Eukaryota</taxon>
        <taxon>Fungi</taxon>
        <taxon>Dikarya</taxon>
        <taxon>Ascomycota</taxon>
        <taxon>Pezizomycotina</taxon>
        <taxon>Dothideomycetes</taxon>
        <taxon>Dothideomycetidae</taxon>
        <taxon>Mycosphaerellales</taxon>
        <taxon>Extremaceae</taxon>
        <taxon>Vermiconidia</taxon>
    </lineage>
</organism>
<evidence type="ECO:0000313" key="1">
    <source>
        <dbReference type="EMBL" id="KAK3725109.1"/>
    </source>
</evidence>
<sequence length="374" mass="42948">MTMKAPSPLCLQALHRIAFPYTGHQKCLTGTRVQRHYTTPTRVKNSSHDRSQPRALKTPSQPQPPPKPTSKSPPLSRQPTEPGFRTRAKSDDDEDHTPVPLSRPIGMPTPPRPGENKGLDDRSIKKRRDDFVDYDKHLDRRAKMTKQISKPYFRDWSNLRFHKGKVFVAPERLFRGESALWFPNFFGRTLRKEKGRDKKDGYGGLGRDTMVVMKGKVSMVHTFVSREENPALQALIEENGGLVQRVDINHEANILKYWILRLFGLRSLRRARSPEEQGRYFIVRRGVSEVMKEALGLMNEKAGYVYLVDQECKVRWAGSAIAEPHERESLIRGVRKLVQEVRMEREEKRTGEVLEEAVKETMVEENEKKAAAAA</sequence>
<protein>
    <submittedName>
        <fullName evidence="1">Mitochondrial ATPase complex subunit atp10</fullName>
    </submittedName>
</protein>
<reference evidence="1" key="1">
    <citation type="submission" date="2023-07" db="EMBL/GenBank/DDBJ databases">
        <title>Black Yeasts Isolated from many extreme environments.</title>
        <authorList>
            <person name="Coleine C."/>
            <person name="Stajich J.E."/>
            <person name="Selbmann L."/>
        </authorList>
    </citation>
    <scope>NUCLEOTIDE SEQUENCE</scope>
    <source>
        <strain evidence="1">CCFEE 5714</strain>
    </source>
</reference>
<gene>
    <name evidence="1" type="primary">ATP10_1</name>
    <name evidence="1" type="ORF">LTR37_000620</name>
</gene>
<keyword evidence="2" id="KW-1185">Reference proteome</keyword>
<evidence type="ECO:0000313" key="2">
    <source>
        <dbReference type="Proteomes" id="UP001281147"/>
    </source>
</evidence>
<name>A0ACC3NZK8_9PEZI</name>
<dbReference type="Proteomes" id="UP001281147">
    <property type="component" value="Unassembled WGS sequence"/>
</dbReference>
<accession>A0ACC3NZK8</accession>
<dbReference type="EMBL" id="JAUTXU010000003">
    <property type="protein sequence ID" value="KAK3725109.1"/>
    <property type="molecule type" value="Genomic_DNA"/>
</dbReference>
<comment type="caution">
    <text evidence="1">The sequence shown here is derived from an EMBL/GenBank/DDBJ whole genome shotgun (WGS) entry which is preliminary data.</text>
</comment>
<proteinExistence type="predicted"/>